<sequence length="1071" mass="117042">MNRAIDWFARNGVAANLLMLLLLLGGGAAAFTTVQEVFPEFSLDSVQIQVTYPGGSPEEVEQSIVRRIEDRIEGVEGIDRILGTATENSGVVTAELKRGTDLSRARTDIKSEVDRITAFPEEAEQPIVTEVTNRQQALQIALYGDASERTLKELAQRVKDDLTRNPQISFVRIGGVRDYEISVEASREALRKYGMRLAEVSRIVREGSLDLPGGSVETDEEEIVIRTEGQNYTKEDFEDIVALTRDDGTKVRLGEVANIQDGFAENSDLITRFNGEPAAILNVFRTGQEQVLDIEETVKTYLDDDLQASLPAGVQAAIWQNQAESLRSRLNLLIENGILGLFLVVLTLTLFLAPRLAFWTSVGIFLSFTGTFILMQYLDVSINLLSLFGFILSIGIVVDDAIVVGENVYAEQEGTGDPLEASIRGTQRVGIPVIFAVLTTVAAFSPLLFIGGTIGKFLGDIPTIVIIVLLLSLVEVLLILPYHLSERPDQEPGTPTLPIRTLNRVRRWVAAQLWAFVRGPLTTALRFATRHYGVTLVAGVSLLFISFSFASNGYIGFSFFPSVQGKLVTAQLEMPVGTTPEATERMTARLQETGYEAIEALEAKAGQDLVENVYVAVGRQPQANSDPGAGGFTATQANVAEVSFEMIDPEERDITSAQFEERWRAETGRVPSARSLSFTANVVSVGKPVSVELSAPTPDKLDRTVAAVQDSLARFGGVFDIKSDQEQGKRELELSMKPGARTLGLSLNDLAGQVRAAFFGLESYRLQRGQNEVRVYTRLPDDQRNSIEDLNDYRIRTAAGAQVPLEEVADVSFGYSPSQINRQDGRRVVTVTADVDPGVTTGNAVKASLQSSVLPNIQRAIPGATFTFGGQQRQQRKAQSALVIGFLLALFAIYALLAIPFRSYLQPLVIMSTIPFGWIGALLGHLMLDIQLGLLSIYGIVGLSGVIVNDALVMLDFANEERAEGRDWPDALVRAGQMRFRPILLTSLTTFLGLFPIIVEQSVQAQFLIPMAVSLGVGIVFGTAVLMMIVPSIAMFQDRAVGWVQTRLLGYDEPVKHFGPYEERHAGDPSA</sequence>
<feature type="transmembrane region" description="Helical" evidence="1">
    <location>
        <begin position="934"/>
        <end position="959"/>
    </location>
</feature>
<feature type="transmembrane region" description="Helical" evidence="1">
    <location>
        <begin position="429"/>
        <end position="449"/>
    </location>
</feature>
<proteinExistence type="predicted"/>
<feature type="transmembrane region" description="Helical" evidence="1">
    <location>
        <begin position="908"/>
        <end position="928"/>
    </location>
</feature>
<dbReference type="Gene3D" id="3.30.70.1440">
    <property type="entry name" value="Multidrug efflux transporter AcrB pore domain"/>
    <property type="match status" value="1"/>
</dbReference>
<keyword evidence="1" id="KW-0812">Transmembrane</keyword>
<dbReference type="PANTHER" id="PTHR32063:SF33">
    <property type="entry name" value="RND SUPERFAMILY EFFLUX PUMP PERMEASE COMPONENT"/>
    <property type="match status" value="1"/>
</dbReference>
<feature type="transmembrane region" description="Helical" evidence="1">
    <location>
        <begin position="1005"/>
        <end position="1030"/>
    </location>
</feature>
<feature type="transmembrane region" description="Helical" evidence="1">
    <location>
        <begin position="881"/>
        <end position="901"/>
    </location>
</feature>
<protein>
    <submittedName>
        <fullName evidence="2">Multidrug efflux pump subunit AcrB</fullName>
    </submittedName>
</protein>
<dbReference type="EMBL" id="JANUBF010000003">
    <property type="protein sequence ID" value="MCS4035595.1"/>
    <property type="molecule type" value="Genomic_DNA"/>
</dbReference>
<accession>A0A9X2UIZ3</accession>
<feature type="transmembrane region" description="Helical" evidence="1">
    <location>
        <begin position="384"/>
        <end position="409"/>
    </location>
</feature>
<feature type="transmembrane region" description="Helical" evidence="1">
    <location>
        <begin position="534"/>
        <end position="557"/>
    </location>
</feature>
<evidence type="ECO:0000256" key="1">
    <source>
        <dbReference type="SAM" id="Phobius"/>
    </source>
</evidence>
<dbReference type="SUPFAM" id="SSF82714">
    <property type="entry name" value="Multidrug efflux transporter AcrB TolC docking domain, DN and DC subdomains"/>
    <property type="match status" value="2"/>
</dbReference>
<dbReference type="Gene3D" id="1.20.1640.10">
    <property type="entry name" value="Multidrug efflux transporter AcrB transmembrane domain"/>
    <property type="match status" value="2"/>
</dbReference>
<dbReference type="Proteomes" id="UP001155040">
    <property type="component" value="Unassembled WGS sequence"/>
</dbReference>
<dbReference type="AlphaFoldDB" id="A0A9X2UIZ3"/>
<dbReference type="SUPFAM" id="SSF82693">
    <property type="entry name" value="Multidrug efflux transporter AcrB pore domain, PN1, PN2, PC1 and PC2 subdomains"/>
    <property type="match status" value="2"/>
</dbReference>
<evidence type="ECO:0000313" key="3">
    <source>
        <dbReference type="Proteomes" id="UP001155040"/>
    </source>
</evidence>
<feature type="transmembrane region" description="Helical" evidence="1">
    <location>
        <begin position="461"/>
        <end position="480"/>
    </location>
</feature>
<keyword evidence="1" id="KW-0472">Membrane</keyword>
<reference evidence="2" key="1">
    <citation type="submission" date="2022-08" db="EMBL/GenBank/DDBJ databases">
        <title>Genomic Encyclopedia of Type Strains, Phase V (KMG-V): Genome sequencing to study the core and pangenomes of soil and plant-associated prokaryotes.</title>
        <authorList>
            <person name="Whitman W."/>
        </authorList>
    </citation>
    <scope>NUCLEOTIDE SEQUENCE</scope>
    <source>
        <strain evidence="2">SP3012</strain>
    </source>
</reference>
<dbReference type="Gene3D" id="3.30.70.1430">
    <property type="entry name" value="Multidrug efflux transporter AcrB pore domain"/>
    <property type="match status" value="2"/>
</dbReference>
<dbReference type="SUPFAM" id="SSF82866">
    <property type="entry name" value="Multidrug efflux transporter AcrB transmembrane domain"/>
    <property type="match status" value="2"/>
</dbReference>
<dbReference type="RefSeq" id="WP_103015660.1">
    <property type="nucleotide sequence ID" value="NZ_JACIFG010000005.1"/>
</dbReference>
<feature type="transmembrane region" description="Helical" evidence="1">
    <location>
        <begin position="330"/>
        <end position="351"/>
    </location>
</feature>
<feature type="transmembrane region" description="Helical" evidence="1">
    <location>
        <begin position="358"/>
        <end position="378"/>
    </location>
</feature>
<dbReference type="InterPro" id="IPR027463">
    <property type="entry name" value="AcrB_DN_DC_subdom"/>
</dbReference>
<organism evidence="2 3">
    <name type="scientific">Salinibacter ruber</name>
    <dbReference type="NCBI Taxonomy" id="146919"/>
    <lineage>
        <taxon>Bacteria</taxon>
        <taxon>Pseudomonadati</taxon>
        <taxon>Rhodothermota</taxon>
        <taxon>Rhodothermia</taxon>
        <taxon>Rhodothermales</taxon>
        <taxon>Salinibacteraceae</taxon>
        <taxon>Salinibacter</taxon>
    </lineage>
</organism>
<keyword evidence="1" id="KW-1133">Transmembrane helix</keyword>
<dbReference type="GO" id="GO:0005886">
    <property type="term" value="C:plasma membrane"/>
    <property type="evidence" value="ECO:0007669"/>
    <property type="project" value="TreeGrafter"/>
</dbReference>
<dbReference type="Gene3D" id="3.30.2090.10">
    <property type="entry name" value="Multidrug efflux transporter AcrB TolC docking domain, DN and DC subdomains"/>
    <property type="match status" value="2"/>
</dbReference>
<dbReference type="Gene3D" id="3.30.70.1320">
    <property type="entry name" value="Multidrug efflux transporter AcrB pore domain like"/>
    <property type="match status" value="1"/>
</dbReference>
<dbReference type="Pfam" id="PF00873">
    <property type="entry name" value="ACR_tran"/>
    <property type="match status" value="1"/>
</dbReference>
<gene>
    <name evidence="2" type="ORF">GGQ01_000643</name>
</gene>
<dbReference type="InterPro" id="IPR001036">
    <property type="entry name" value="Acrflvin-R"/>
</dbReference>
<evidence type="ECO:0000313" key="2">
    <source>
        <dbReference type="EMBL" id="MCS4035595.1"/>
    </source>
</evidence>
<dbReference type="GO" id="GO:0042910">
    <property type="term" value="F:xenobiotic transmembrane transporter activity"/>
    <property type="evidence" value="ECO:0007669"/>
    <property type="project" value="TreeGrafter"/>
</dbReference>
<comment type="caution">
    <text evidence="2">The sequence shown here is derived from an EMBL/GenBank/DDBJ whole genome shotgun (WGS) entry which is preliminary data.</text>
</comment>
<dbReference type="PANTHER" id="PTHR32063">
    <property type="match status" value="1"/>
</dbReference>
<dbReference type="PRINTS" id="PR00702">
    <property type="entry name" value="ACRIFLAVINRP"/>
</dbReference>
<feature type="transmembrane region" description="Helical" evidence="1">
    <location>
        <begin position="980"/>
        <end position="999"/>
    </location>
</feature>
<name>A0A9X2UIZ3_9BACT</name>